<proteinExistence type="predicted"/>
<accession>A0A3B1BNW1</accession>
<sequence>MNRLILTLLLALALAAPAFAMESVKIKGRIVGEKCAMKGKIGECYLHWANPMVLWTEEDGDFYKVQLVGPKLDQVELDKAFGLEVEVIGWIEKDKFNIRKMTVLNPPGKKVFFKG</sequence>
<dbReference type="AlphaFoldDB" id="A0A3B1BNW1"/>
<evidence type="ECO:0000313" key="1">
    <source>
        <dbReference type="EMBL" id="VAX19629.1"/>
    </source>
</evidence>
<reference evidence="1" key="1">
    <citation type="submission" date="2018-06" db="EMBL/GenBank/DDBJ databases">
        <authorList>
            <person name="Zhirakovskaya E."/>
        </authorList>
    </citation>
    <scope>NUCLEOTIDE SEQUENCE</scope>
</reference>
<name>A0A3B1BNW1_9ZZZZ</name>
<gene>
    <name evidence="1" type="ORF">MNBD_NITROSPINAE04-1802</name>
</gene>
<dbReference type="EMBL" id="UOGA01000161">
    <property type="protein sequence ID" value="VAX19629.1"/>
    <property type="molecule type" value="Genomic_DNA"/>
</dbReference>
<protein>
    <submittedName>
        <fullName evidence="1">Uncharacterized protein</fullName>
    </submittedName>
</protein>
<organism evidence="1">
    <name type="scientific">hydrothermal vent metagenome</name>
    <dbReference type="NCBI Taxonomy" id="652676"/>
    <lineage>
        <taxon>unclassified sequences</taxon>
        <taxon>metagenomes</taxon>
        <taxon>ecological metagenomes</taxon>
    </lineage>
</organism>